<dbReference type="KEGG" id="arep:ID810_03515"/>
<dbReference type="GO" id="GO:0043190">
    <property type="term" value="C:ATP-binding cassette (ABC) transporter complex"/>
    <property type="evidence" value="ECO:0007669"/>
    <property type="project" value="InterPro"/>
</dbReference>
<reference evidence="3 4" key="1">
    <citation type="submission" date="2020-11" db="EMBL/GenBank/DDBJ databases">
        <title>Actinomyces sp. ZJ750.</title>
        <authorList>
            <person name="Zhou J."/>
        </authorList>
    </citation>
    <scope>NUCLEOTIDE SEQUENCE [LARGE SCALE GENOMIC DNA]</scope>
    <source>
        <strain evidence="3 4">ZJ750</strain>
    </source>
</reference>
<dbReference type="EMBL" id="CP063989">
    <property type="protein sequence ID" value="QPL06526.1"/>
    <property type="molecule type" value="Genomic_DNA"/>
</dbReference>
<evidence type="ECO:0000256" key="1">
    <source>
        <dbReference type="SAM" id="SignalP"/>
    </source>
</evidence>
<feature type="chain" id="PRO_5032388981" evidence="1">
    <location>
        <begin position="24"/>
        <end position="313"/>
    </location>
</feature>
<feature type="signal peptide" evidence="1">
    <location>
        <begin position="1"/>
        <end position="23"/>
    </location>
</feature>
<dbReference type="InterPro" id="IPR006311">
    <property type="entry name" value="TAT_signal"/>
</dbReference>
<accession>A0A7T0LMI7</accession>
<name>A0A7T0LMI7_9ACTO</name>
<protein>
    <submittedName>
        <fullName evidence="3">ABC transporter substrate-binding protein</fullName>
    </submittedName>
</protein>
<dbReference type="InterPro" id="IPR007210">
    <property type="entry name" value="ABC_Gly_betaine_transp_sub-bd"/>
</dbReference>
<dbReference type="Pfam" id="PF04069">
    <property type="entry name" value="OpuAC"/>
    <property type="match status" value="1"/>
</dbReference>
<dbReference type="PROSITE" id="PS51257">
    <property type="entry name" value="PROKAR_LIPOPROTEIN"/>
    <property type="match status" value="1"/>
</dbReference>
<dbReference type="PROSITE" id="PS51318">
    <property type="entry name" value="TAT"/>
    <property type="match status" value="1"/>
</dbReference>
<sequence>MNTLTRRSLLTGAGALAAATVLAACSSSDPLSETPSGGSASRDNSTLTTIVVGSQQYYSNEILAEIYAQAIEHAGLDVDRQFQIGQREIYMPELTKGSIHVIPEYVGNLLQYLDGDTSATDADALHAALVKALPQGLTAYRHAEATDQDSYTVTAALAQERGLVTLADLAKLGRTVKVAANSEFATRPYGPQGLTREYDVDAEVTPVEDSGGPLTVKALLDGDVDVADIYTSDPAIEDNGLTVLEDPKGLILPQNVVPVVADGLPSAVRTAVEQVQAALTSSELRALNKRSTSEGLESAKIAKDWLTAQGLLG</sequence>
<gene>
    <name evidence="3" type="ORF">ID810_03515</name>
</gene>
<dbReference type="AlphaFoldDB" id="A0A7T0LMI7"/>
<dbReference type="CDD" id="cd13606">
    <property type="entry name" value="PBP2_ProX_like"/>
    <property type="match status" value="1"/>
</dbReference>
<keyword evidence="1" id="KW-0732">Signal</keyword>
<dbReference type="Gene3D" id="3.40.190.10">
    <property type="entry name" value="Periplasmic binding protein-like II"/>
    <property type="match status" value="1"/>
</dbReference>
<proteinExistence type="predicted"/>
<feature type="domain" description="ABC-type glycine betaine transport system substrate-binding" evidence="2">
    <location>
        <begin position="49"/>
        <end position="307"/>
    </location>
</feature>
<dbReference type="SUPFAM" id="SSF53850">
    <property type="entry name" value="Periplasmic binding protein-like II"/>
    <property type="match status" value="1"/>
</dbReference>
<evidence type="ECO:0000313" key="3">
    <source>
        <dbReference type="EMBL" id="QPL06526.1"/>
    </source>
</evidence>
<dbReference type="Gene3D" id="3.40.190.120">
    <property type="entry name" value="Osmoprotection protein (prox), domain 2"/>
    <property type="match status" value="1"/>
</dbReference>
<evidence type="ECO:0000313" key="4">
    <source>
        <dbReference type="Proteomes" id="UP000594637"/>
    </source>
</evidence>
<keyword evidence="4" id="KW-1185">Reference proteome</keyword>
<evidence type="ECO:0000259" key="2">
    <source>
        <dbReference type="Pfam" id="PF04069"/>
    </source>
</evidence>
<dbReference type="Proteomes" id="UP000594637">
    <property type="component" value="Chromosome"/>
</dbReference>
<organism evidence="3 4">
    <name type="scientific">Actinomyces respiraculi</name>
    <dbReference type="NCBI Taxonomy" id="2744574"/>
    <lineage>
        <taxon>Bacteria</taxon>
        <taxon>Bacillati</taxon>
        <taxon>Actinomycetota</taxon>
        <taxon>Actinomycetes</taxon>
        <taxon>Actinomycetales</taxon>
        <taxon>Actinomycetaceae</taxon>
        <taxon>Actinomyces</taxon>
    </lineage>
</organism>
<dbReference type="GO" id="GO:0022857">
    <property type="term" value="F:transmembrane transporter activity"/>
    <property type="evidence" value="ECO:0007669"/>
    <property type="project" value="InterPro"/>
</dbReference>